<dbReference type="Proteomes" id="UP001460270">
    <property type="component" value="Unassembled WGS sequence"/>
</dbReference>
<evidence type="ECO:0000256" key="1">
    <source>
        <dbReference type="SAM" id="MobiDB-lite"/>
    </source>
</evidence>
<comment type="caution">
    <text evidence="2">The sequence shown here is derived from an EMBL/GenBank/DDBJ whole genome shotgun (WGS) entry which is preliminary data.</text>
</comment>
<protein>
    <submittedName>
        <fullName evidence="2">Uncharacterized protein</fullName>
    </submittedName>
</protein>
<evidence type="ECO:0000313" key="2">
    <source>
        <dbReference type="EMBL" id="KAK7939892.1"/>
    </source>
</evidence>
<keyword evidence="3" id="KW-1185">Reference proteome</keyword>
<sequence>MVDTALCLEALSALSGCSVQLGSGASEQGPQDFVNIVNLRQFYKQEGFEQLEYPSIGSISLREAENRDMDDLYSAPLALPEPPARAQDSRPTVRVNPQDFFDRKFDYDFTNVKDGDRRFLRGNEPYTRPAAGNVWL</sequence>
<evidence type="ECO:0000313" key="3">
    <source>
        <dbReference type="Proteomes" id="UP001460270"/>
    </source>
</evidence>
<name>A0AAW0Q5U2_9GOBI</name>
<dbReference type="EMBL" id="JBBPFD010000002">
    <property type="protein sequence ID" value="KAK7939892.1"/>
    <property type="molecule type" value="Genomic_DNA"/>
</dbReference>
<proteinExistence type="predicted"/>
<organism evidence="2 3">
    <name type="scientific">Mugilogobius chulae</name>
    <name type="common">yellowstripe goby</name>
    <dbReference type="NCBI Taxonomy" id="88201"/>
    <lineage>
        <taxon>Eukaryota</taxon>
        <taxon>Metazoa</taxon>
        <taxon>Chordata</taxon>
        <taxon>Craniata</taxon>
        <taxon>Vertebrata</taxon>
        <taxon>Euteleostomi</taxon>
        <taxon>Actinopterygii</taxon>
        <taxon>Neopterygii</taxon>
        <taxon>Teleostei</taxon>
        <taxon>Neoteleostei</taxon>
        <taxon>Acanthomorphata</taxon>
        <taxon>Gobiaria</taxon>
        <taxon>Gobiiformes</taxon>
        <taxon>Gobioidei</taxon>
        <taxon>Gobiidae</taxon>
        <taxon>Gobionellinae</taxon>
        <taxon>Mugilogobius</taxon>
    </lineage>
</organism>
<feature type="region of interest" description="Disordered" evidence="1">
    <location>
        <begin position="74"/>
        <end position="93"/>
    </location>
</feature>
<accession>A0AAW0Q5U2</accession>
<gene>
    <name evidence="2" type="ORF">WMY93_003218</name>
</gene>
<dbReference type="AlphaFoldDB" id="A0AAW0Q5U2"/>
<reference evidence="3" key="1">
    <citation type="submission" date="2024-04" db="EMBL/GenBank/DDBJ databases">
        <title>Salinicola lusitanus LLJ914,a marine bacterium isolated from the Okinawa Trough.</title>
        <authorList>
            <person name="Li J."/>
        </authorList>
    </citation>
    <scope>NUCLEOTIDE SEQUENCE [LARGE SCALE GENOMIC DNA]</scope>
</reference>